<feature type="transmembrane region" description="Helical" evidence="1">
    <location>
        <begin position="487"/>
        <end position="508"/>
    </location>
</feature>
<dbReference type="RefSeq" id="WP_284351376.1">
    <property type="nucleotide sequence ID" value="NZ_BRXS01000005.1"/>
</dbReference>
<feature type="transmembrane region" description="Helical" evidence="1">
    <location>
        <begin position="246"/>
        <end position="265"/>
    </location>
</feature>
<keyword evidence="3" id="KW-1185">Reference proteome</keyword>
<evidence type="ECO:0000313" key="3">
    <source>
        <dbReference type="Proteomes" id="UP001161325"/>
    </source>
</evidence>
<accession>A0AA37QBZ0</accession>
<feature type="transmembrane region" description="Helical" evidence="1">
    <location>
        <begin position="107"/>
        <end position="131"/>
    </location>
</feature>
<feature type="transmembrane region" description="Helical" evidence="1">
    <location>
        <begin position="21"/>
        <end position="41"/>
    </location>
</feature>
<feature type="transmembrane region" description="Helical" evidence="1">
    <location>
        <begin position="422"/>
        <end position="444"/>
    </location>
</feature>
<feature type="transmembrane region" description="Helical" evidence="1">
    <location>
        <begin position="580"/>
        <end position="601"/>
    </location>
</feature>
<name>A0AA37QBZ0_9BACT</name>
<feature type="transmembrane region" description="Helical" evidence="1">
    <location>
        <begin position="151"/>
        <end position="173"/>
    </location>
</feature>
<sequence length="1211" mass="131852">MSKLWSILRFEVAYQLRRVSTWLYFAVLLGLTYQFATEAYIDSARRGGFHFNSPFVVAAVTLLGSVMVLLVAAATAGDAGARDVQTRMHALVYSAPLDRASYLGGRFLGAFLVSAIVLLGVPAGVLLAALVPGPEAALLGPFRPAVYVGAYVQLALPNAFIATAVAFALATLGRRPGLSYLGAVLLFFVTMLAWQLVAVGLGRWELGRLLDPLALTAMSELSRSWTAAEKNARAVTLEGALLTNRLLWLGVACGLLALTHLRFRFAHPGARSWRRAAPDAGTSAAPDDAAAMLEAARRAPIAAPRVRRTFDRAAQTRQLRRVTRESFAEIVTGWGGLGLAALTVLLVLAIQSMTQHLGVPLLPTTGHLTTYIGDTGEIVWMIIPLLIAYYAGELVWRERDAGLHEIADAAPVPEWIAALGRFLGLALVLAALQLLMMGAAMLVQARMGYHDFELGLYARILLGLQLGDYLLFALLAIAMHVIVDQKYVGHTLVLLAYALTTFATSLGIDQPMLVYRSDPGWSYSDLRGFGPTLAPVLWFRLYWAAWALLLAVATRLLWVRGTERGLAARLQLARRRFTRPVGVTTLAATSLVVAVGGYLFYNTAVLRAPSTGDDAVRRSVAYERLYGRFEGAPQPQLASVRLRVELHPTEGAADIDGSYRLVNASGVAIDTVHVATATRVGTGELRFDRAATRALVDDTLGHRVYVLAAPLPPGDSLRMDFTVRHRPRGFASGGIDLAVTPKATYVAQSEWLPAIGYQPERALSGAGERRAQGLPPRPSVRALEDEAARRDMAGAERITVDAVVGTDAGQVAVAPGALRRTWTERGRRYFHYATDVPIRNELAIYSAAYAVDEARWSAPAGTSAQPVALQVLHHPAHTRNVARMLRSMRATLDYQTARFGPYPYGQLRLVERAGRSMSLHASPIDMWFQEGFAIMNPDDDPRDIDFAYAVVAHEVAHQWWGNQLMPAVVQGAPLLTESLAWYSALGVVEQTYGRAHLDRLLAMMRESYLSPRARAGQPLLRTYDRLIVSRKGPFAMFAAREYVGEARVDGALRRLVERFGDGAAPLPTSLDLYHELRAATPDSLHPLLADLFERNAYWQLATERATAEPMAGGAWRVTMDVKARKVVVDSLGIETELPMDDLVEIGVQAAGRDGEPGAPLYRRLHRVRGGTQRIVVTVPARPARAGLDPRHLLIDVGPGDNVSDVTTGARP</sequence>
<evidence type="ECO:0000256" key="1">
    <source>
        <dbReference type="SAM" id="Phobius"/>
    </source>
</evidence>
<gene>
    <name evidence="2" type="ORF">rosag_34390</name>
</gene>
<dbReference type="InterPro" id="IPR027268">
    <property type="entry name" value="Peptidase_M4/M1_CTD_sf"/>
</dbReference>
<feature type="transmembrane region" description="Helical" evidence="1">
    <location>
        <begin position="53"/>
        <end position="77"/>
    </location>
</feature>
<organism evidence="2 3">
    <name type="scientific">Roseisolibacter agri</name>
    <dbReference type="NCBI Taxonomy" id="2014610"/>
    <lineage>
        <taxon>Bacteria</taxon>
        <taxon>Pseudomonadati</taxon>
        <taxon>Gemmatimonadota</taxon>
        <taxon>Gemmatimonadia</taxon>
        <taxon>Gemmatimonadales</taxon>
        <taxon>Gemmatimonadaceae</taxon>
        <taxon>Roseisolibacter</taxon>
    </lineage>
</organism>
<proteinExistence type="predicted"/>
<feature type="transmembrane region" description="Helical" evidence="1">
    <location>
        <begin position="541"/>
        <end position="559"/>
    </location>
</feature>
<evidence type="ECO:0000313" key="2">
    <source>
        <dbReference type="EMBL" id="GLC26926.1"/>
    </source>
</evidence>
<comment type="caution">
    <text evidence="2">The sequence shown here is derived from an EMBL/GenBank/DDBJ whole genome shotgun (WGS) entry which is preliminary data.</text>
</comment>
<keyword evidence="1" id="KW-1133">Transmembrane helix</keyword>
<dbReference type="Gene3D" id="1.10.390.10">
    <property type="entry name" value="Neutral Protease Domain 2"/>
    <property type="match status" value="1"/>
</dbReference>
<dbReference type="EMBL" id="BRXS01000005">
    <property type="protein sequence ID" value="GLC26926.1"/>
    <property type="molecule type" value="Genomic_DNA"/>
</dbReference>
<evidence type="ECO:0008006" key="4">
    <source>
        <dbReference type="Google" id="ProtNLM"/>
    </source>
</evidence>
<feature type="transmembrane region" description="Helical" evidence="1">
    <location>
        <begin position="180"/>
        <end position="201"/>
    </location>
</feature>
<dbReference type="SUPFAM" id="SSF55486">
    <property type="entry name" value="Metalloproteases ('zincins'), catalytic domain"/>
    <property type="match status" value="1"/>
</dbReference>
<protein>
    <recommendedName>
        <fullName evidence="4">ABC-2 family transporter protein</fullName>
    </recommendedName>
</protein>
<dbReference type="AlphaFoldDB" id="A0AA37QBZ0"/>
<dbReference type="Proteomes" id="UP001161325">
    <property type="component" value="Unassembled WGS sequence"/>
</dbReference>
<feature type="transmembrane region" description="Helical" evidence="1">
    <location>
        <begin position="327"/>
        <end position="350"/>
    </location>
</feature>
<reference evidence="2" key="1">
    <citation type="submission" date="2022-08" db="EMBL/GenBank/DDBJ databases">
        <title>Draft genome sequencing of Roseisolibacter agri AW1220.</title>
        <authorList>
            <person name="Tobiishi Y."/>
            <person name="Tonouchi A."/>
        </authorList>
    </citation>
    <scope>NUCLEOTIDE SEQUENCE</scope>
    <source>
        <strain evidence="2">AW1220</strain>
    </source>
</reference>
<feature type="transmembrane region" description="Helical" evidence="1">
    <location>
        <begin position="378"/>
        <end position="396"/>
    </location>
</feature>
<feature type="transmembrane region" description="Helical" evidence="1">
    <location>
        <begin position="456"/>
        <end position="475"/>
    </location>
</feature>
<keyword evidence="1" id="KW-0472">Membrane</keyword>
<keyword evidence="1" id="KW-0812">Transmembrane</keyword>